<evidence type="ECO:0000256" key="2">
    <source>
        <dbReference type="ARBA" id="ARBA00022598"/>
    </source>
</evidence>
<feature type="domain" description="AMP-dependent synthetase/ligase" evidence="7">
    <location>
        <begin position="85"/>
        <end position="476"/>
    </location>
</feature>
<gene>
    <name evidence="10" type="ORF">CYPRO_0967</name>
</gene>
<evidence type="ECO:0000256" key="1">
    <source>
        <dbReference type="ARBA" id="ARBA00006432"/>
    </source>
</evidence>
<keyword evidence="3" id="KW-0547">Nucleotide-binding</keyword>
<dbReference type="InterPro" id="IPR020845">
    <property type="entry name" value="AMP-binding_CS"/>
</dbReference>
<protein>
    <recommendedName>
        <fullName evidence="6">Acetate--CoA ligase</fullName>
        <ecNumber evidence="6">6.2.1.1</ecNumber>
    </recommendedName>
</protein>
<dbReference type="NCBIfam" id="TIGR02188">
    <property type="entry name" value="Ac_CoA_lig_AcsA"/>
    <property type="match status" value="1"/>
</dbReference>
<dbReference type="OrthoDB" id="9778383at2"/>
<evidence type="ECO:0000259" key="8">
    <source>
        <dbReference type="Pfam" id="PF13193"/>
    </source>
</evidence>
<dbReference type="InterPro" id="IPR045851">
    <property type="entry name" value="AMP-bd_C_sf"/>
</dbReference>
<evidence type="ECO:0000256" key="3">
    <source>
        <dbReference type="ARBA" id="ARBA00022741"/>
    </source>
</evidence>
<dbReference type="Gene3D" id="3.40.50.12780">
    <property type="entry name" value="N-terminal domain of ligase-like"/>
    <property type="match status" value="1"/>
</dbReference>
<evidence type="ECO:0000256" key="6">
    <source>
        <dbReference type="NCBIfam" id="TIGR02188"/>
    </source>
</evidence>
<dbReference type="RefSeq" id="WP_114983531.1">
    <property type="nucleotide sequence ID" value="NZ_CP027806.1"/>
</dbReference>
<dbReference type="AlphaFoldDB" id="A0A345UIE2"/>
<organism evidence="10 11">
    <name type="scientific">Cyclonatronum proteinivorum</name>
    <dbReference type="NCBI Taxonomy" id="1457365"/>
    <lineage>
        <taxon>Bacteria</taxon>
        <taxon>Pseudomonadati</taxon>
        <taxon>Balneolota</taxon>
        <taxon>Balneolia</taxon>
        <taxon>Balneolales</taxon>
        <taxon>Cyclonatronaceae</taxon>
        <taxon>Cyclonatronum</taxon>
    </lineage>
</organism>
<dbReference type="EMBL" id="CP027806">
    <property type="protein sequence ID" value="AXJ00244.1"/>
    <property type="molecule type" value="Genomic_DNA"/>
</dbReference>
<feature type="domain" description="AMP-binding enzyme C-terminal" evidence="8">
    <location>
        <begin position="528"/>
        <end position="606"/>
    </location>
</feature>
<evidence type="ECO:0000256" key="4">
    <source>
        <dbReference type="ARBA" id="ARBA00022840"/>
    </source>
</evidence>
<dbReference type="Proteomes" id="UP000254808">
    <property type="component" value="Chromosome"/>
</dbReference>
<keyword evidence="4" id="KW-0067">ATP-binding</keyword>
<dbReference type="GO" id="GO:0019427">
    <property type="term" value="P:acetyl-CoA biosynthetic process from acetate"/>
    <property type="evidence" value="ECO:0007669"/>
    <property type="project" value="UniProtKB-UniRule"/>
</dbReference>
<dbReference type="GO" id="GO:0005524">
    <property type="term" value="F:ATP binding"/>
    <property type="evidence" value="ECO:0007669"/>
    <property type="project" value="UniProtKB-KW"/>
</dbReference>
<evidence type="ECO:0000259" key="9">
    <source>
        <dbReference type="Pfam" id="PF16177"/>
    </source>
</evidence>
<dbReference type="NCBIfam" id="NF001208">
    <property type="entry name" value="PRK00174.1"/>
    <property type="match status" value="1"/>
</dbReference>
<sequence>MSSIEALVQETRTLTAPDSLLQQCLIQEYDSLYRHSIQNPDAFWGAIARELEWIKPFNKVLDFKPPRHKWFLGGTTNITINALDRHVKGPKRQKVALIWIAEDGKEIVMTYDRLLRRVCQMANALKSRGVKKGDRVIIYMPLTPQGIVSMLACARIGAIHSVVYAGMGVQALKSRIEDSKAKVVIYSDVTFRRGKRVGLKSIVDSAIEDLDFVETVVVHRRQEPFLEINSEREFDYYEFVDPQPVWCEPEEMDAEDPLFILYTSGTTGTPKGVVHVHGGYMVGTYYLTRAFYNVKESDIFWSTSDIGWIVGHSYIVYGPMVNGATILAREGSIDYPDPGVVWKIVERFGVNVMFTAPTAIRMFMRFGKEFIDKYDVSTLRLMACAGEPLNPEAHEWAQDNILKNRGLVVDNWWQTEVASPVLGTLPAFDAKLGKVGKPLPGVSCDVVTPAGETTGPNQGGLLVLRRPLPYMMRTIWNNDERYQKYWEDFPGCYTSGDVAFYDEDGYFCVLGRADDVMNVAGHRIGTAEVESAFLTHQSVAESAVVGLPDEVKGERIQAYVVLKPGFEAKDHLKGVLRDHVRRELGPIATPSEIIFKTELPKTRSGKIVRRLLKAEALGEDPGDTSTLQD</sequence>
<dbReference type="Gene3D" id="3.30.300.30">
    <property type="match status" value="1"/>
</dbReference>
<dbReference type="FunFam" id="3.40.50.12780:FF:000001">
    <property type="entry name" value="Acetyl-coenzyme A synthetase"/>
    <property type="match status" value="1"/>
</dbReference>
<evidence type="ECO:0000313" key="10">
    <source>
        <dbReference type="EMBL" id="AXJ00244.1"/>
    </source>
</evidence>
<reference evidence="10 11" key="1">
    <citation type="submission" date="2018-03" db="EMBL/GenBank/DDBJ databases">
        <title>Phenotypic and genomic properties of Cyclonatronum proteinivorum gen. nov., sp. nov., a haloalkaliphilic bacteroidete from soda lakes possessing Na+-translocating rhodopsin.</title>
        <authorList>
            <person name="Toshchakov S.V."/>
            <person name="Korzhenkov A."/>
            <person name="Samarov N.I."/>
            <person name="Kublanov I.V."/>
            <person name="Muntyan M.S."/>
            <person name="Sorokin D.Y."/>
        </authorList>
    </citation>
    <scope>NUCLEOTIDE SEQUENCE [LARGE SCALE GENOMIC DNA]</scope>
    <source>
        <strain evidence="10 11">Omega</strain>
    </source>
</reference>
<dbReference type="InterPro" id="IPR042099">
    <property type="entry name" value="ANL_N_sf"/>
</dbReference>
<dbReference type="InterPro" id="IPR032387">
    <property type="entry name" value="ACAS_N"/>
</dbReference>
<evidence type="ECO:0000256" key="5">
    <source>
        <dbReference type="ARBA" id="ARBA00022990"/>
    </source>
</evidence>
<accession>A0A345UIE2</accession>
<feature type="domain" description="Acetyl-coenzyme A synthetase N-terminal" evidence="9">
    <location>
        <begin position="29"/>
        <end position="82"/>
    </location>
</feature>
<dbReference type="InterPro" id="IPR000873">
    <property type="entry name" value="AMP-dep_synth/lig_dom"/>
</dbReference>
<keyword evidence="2 10" id="KW-0436">Ligase</keyword>
<dbReference type="KEGG" id="cprv:CYPRO_0967"/>
<dbReference type="GO" id="GO:0016208">
    <property type="term" value="F:AMP binding"/>
    <property type="evidence" value="ECO:0007669"/>
    <property type="project" value="InterPro"/>
</dbReference>
<comment type="similarity">
    <text evidence="1">Belongs to the ATP-dependent AMP-binding enzyme family.</text>
</comment>
<keyword evidence="5" id="KW-0007">Acetylation</keyword>
<dbReference type="InterPro" id="IPR025110">
    <property type="entry name" value="AMP-bd_C"/>
</dbReference>
<evidence type="ECO:0000313" key="11">
    <source>
        <dbReference type="Proteomes" id="UP000254808"/>
    </source>
</evidence>
<keyword evidence="11" id="KW-1185">Reference proteome</keyword>
<dbReference type="Pfam" id="PF13193">
    <property type="entry name" value="AMP-binding_C"/>
    <property type="match status" value="1"/>
</dbReference>
<evidence type="ECO:0000259" key="7">
    <source>
        <dbReference type="Pfam" id="PF00501"/>
    </source>
</evidence>
<dbReference type="InterPro" id="IPR011904">
    <property type="entry name" value="Ac_CoA_lig"/>
</dbReference>
<dbReference type="EC" id="6.2.1.1" evidence="6"/>
<dbReference type="GO" id="GO:0005829">
    <property type="term" value="C:cytosol"/>
    <property type="evidence" value="ECO:0007669"/>
    <property type="project" value="TreeGrafter"/>
</dbReference>
<dbReference type="Pfam" id="PF00501">
    <property type="entry name" value="AMP-binding"/>
    <property type="match status" value="1"/>
</dbReference>
<dbReference type="PROSITE" id="PS00455">
    <property type="entry name" value="AMP_BINDING"/>
    <property type="match status" value="1"/>
</dbReference>
<name>A0A345UIE2_9BACT</name>
<dbReference type="SUPFAM" id="SSF56801">
    <property type="entry name" value="Acetyl-CoA synthetase-like"/>
    <property type="match status" value="1"/>
</dbReference>
<proteinExistence type="inferred from homology"/>
<dbReference type="PANTHER" id="PTHR24095:SF14">
    <property type="entry name" value="ACETYL-COENZYME A SYNTHETASE 1"/>
    <property type="match status" value="1"/>
</dbReference>
<dbReference type="PANTHER" id="PTHR24095">
    <property type="entry name" value="ACETYL-COENZYME A SYNTHETASE"/>
    <property type="match status" value="1"/>
</dbReference>
<dbReference type="Pfam" id="PF16177">
    <property type="entry name" value="ACAS_N"/>
    <property type="match status" value="1"/>
</dbReference>
<dbReference type="GO" id="GO:0003987">
    <property type="term" value="F:acetate-CoA ligase activity"/>
    <property type="evidence" value="ECO:0007669"/>
    <property type="project" value="UniProtKB-UniRule"/>
</dbReference>